<reference evidence="3" key="1">
    <citation type="journal article" date="2019" name="Int. J. Syst. Evol. Microbiol.">
        <title>The Global Catalogue of Microorganisms (GCM) 10K type strain sequencing project: providing services to taxonomists for standard genome sequencing and annotation.</title>
        <authorList>
            <consortium name="The Broad Institute Genomics Platform"/>
            <consortium name="The Broad Institute Genome Sequencing Center for Infectious Disease"/>
            <person name="Wu L."/>
            <person name="Ma J."/>
        </authorList>
    </citation>
    <scope>NUCLEOTIDE SEQUENCE [LARGE SCALE GENOMIC DNA]</scope>
    <source>
        <strain evidence="3">JCM 17975</strain>
    </source>
</reference>
<evidence type="ECO:0000313" key="3">
    <source>
        <dbReference type="Proteomes" id="UP001500843"/>
    </source>
</evidence>
<evidence type="ECO:0000313" key="2">
    <source>
        <dbReference type="EMBL" id="GAA4692261.1"/>
    </source>
</evidence>
<proteinExistence type="predicted"/>
<dbReference type="SUPFAM" id="SSF53448">
    <property type="entry name" value="Nucleotide-diphospho-sugar transferases"/>
    <property type="match status" value="2"/>
</dbReference>
<keyword evidence="3" id="KW-1185">Reference proteome</keyword>
<evidence type="ECO:0000259" key="1">
    <source>
        <dbReference type="Pfam" id="PF00535"/>
    </source>
</evidence>
<dbReference type="RefSeq" id="WP_301312350.1">
    <property type="nucleotide sequence ID" value="NZ_BAABHM010000006.1"/>
</dbReference>
<dbReference type="Pfam" id="PF00535">
    <property type="entry name" value="Glycos_transf_2"/>
    <property type="match status" value="2"/>
</dbReference>
<feature type="domain" description="Glycosyltransferase 2-like" evidence="1">
    <location>
        <begin position="370"/>
        <end position="529"/>
    </location>
</feature>
<gene>
    <name evidence="2" type="ORF">GCM10023198_09060</name>
</gene>
<dbReference type="CDD" id="cd00761">
    <property type="entry name" value="Glyco_tranf_GTA_type"/>
    <property type="match status" value="2"/>
</dbReference>
<dbReference type="Gene3D" id="3.90.550.10">
    <property type="entry name" value="Spore Coat Polysaccharide Biosynthesis Protein SpsA, Chain A"/>
    <property type="match status" value="2"/>
</dbReference>
<protein>
    <recommendedName>
        <fullName evidence="1">Glycosyltransferase 2-like domain-containing protein</fullName>
    </recommendedName>
</protein>
<dbReference type="Proteomes" id="UP001500843">
    <property type="component" value="Unassembled WGS sequence"/>
</dbReference>
<sequence>MGTPGSRDEQTPLLSVVVPVYGVEKYLDDCLNSIVRQGISQEIIVVVDASPDRSVVVAREFEAAYDEVKVVELPVNVGLGAARNVGLGQARGKYVTFPDSDDIVAPGAYAALVASLERSGSDFATAYADEFGASAGRRRYWTTRPAVYDTGAEGATLADLPELVYDHTAWTKVFRREFLLREDIRWPEATKCEDVVPSMRAYARATAFDVLPLCMYLYRRRPGSITTGLASSRTILEWAVQVREALRVVKGVDVPEAVQLFVEKVLRYEVASRIKAFATVDGEARSIAETLVVELLEASDTDTLRRVPASTLTAALELLAGPGPDVRHDGLPVALLEVLCLTADEPAVAQPASERVTPGSAPAQQGPMVSVVMPTFDVDPWVDACIRSVLEQTMGDLELIVVDDHSTDGTWEKVLEWARRDPRVVPVRNPGSGGAQARNAGLELAAGRYVIFCDGDDLVPRHAYRSLLDLAERSGAEVTVGGFQRVWTSSTWSDPKMYGLDRRLDRTTLDLNPRLIRNRTCWNRLIRREFWVEHKLHFPTTPRGNDMLPMTAAMRLARSIAVTPEVVYHYRARPGGSSMTARLGDVRSLIGYFVQERLCAVLVADDDRSVLAREYWHAALGSDAWATLGKLMQDGVDHLPKDDRAAVSDAVAGLVSLAPFEALERIGARRALVFHLAAHGHLDQARVVWEREVGKRASGTSATISALAEALSTAMADGIDRRLVGKVWRDDVMRPFIDVSHAWDGELAERMMVLAGRIDREVPVRATVTPATREVRVAEALLQGELNDVWREAQRNPYKYRPKFAATVAGVRGRVVHLEGSGPVRSGVRVLRLEALGSVGKQRDVHRRRLFGKVAVNETGWSVDADLAALEPGYDWRLRVMVEDAFGELELPLRIEWPGGASALSVVRPMRLADDQQIGLRTFASGTARVATAARWRGVWVGRRARKLRVYRAVEWRILRARKIRKKAALQKASRRDSA</sequence>
<feature type="domain" description="Glycosyltransferase 2-like" evidence="1">
    <location>
        <begin position="15"/>
        <end position="138"/>
    </location>
</feature>
<dbReference type="InterPro" id="IPR001173">
    <property type="entry name" value="Glyco_trans_2-like"/>
</dbReference>
<dbReference type="PANTHER" id="PTHR22916">
    <property type="entry name" value="GLYCOSYLTRANSFERASE"/>
    <property type="match status" value="1"/>
</dbReference>
<dbReference type="InterPro" id="IPR029044">
    <property type="entry name" value="Nucleotide-diphossugar_trans"/>
</dbReference>
<dbReference type="PANTHER" id="PTHR22916:SF3">
    <property type="entry name" value="UDP-GLCNAC:BETAGAL BETA-1,3-N-ACETYLGLUCOSAMINYLTRANSFERASE-LIKE PROTEIN 1"/>
    <property type="match status" value="1"/>
</dbReference>
<comment type="caution">
    <text evidence="2">The sequence shown here is derived from an EMBL/GenBank/DDBJ whole genome shotgun (WGS) entry which is preliminary data.</text>
</comment>
<dbReference type="EMBL" id="BAABHM010000006">
    <property type="protein sequence ID" value="GAA4692261.1"/>
    <property type="molecule type" value="Genomic_DNA"/>
</dbReference>
<accession>A0ABP8WQJ4</accession>
<organism evidence="2 3">
    <name type="scientific">Promicromonospora umidemergens</name>
    <dbReference type="NCBI Taxonomy" id="629679"/>
    <lineage>
        <taxon>Bacteria</taxon>
        <taxon>Bacillati</taxon>
        <taxon>Actinomycetota</taxon>
        <taxon>Actinomycetes</taxon>
        <taxon>Micrococcales</taxon>
        <taxon>Promicromonosporaceae</taxon>
        <taxon>Promicromonospora</taxon>
    </lineage>
</organism>
<name>A0ABP8WQJ4_9MICO</name>